<dbReference type="InterPro" id="IPR016135">
    <property type="entry name" value="UBQ-conjugating_enzyme/RWD"/>
</dbReference>
<evidence type="ECO:0000259" key="1">
    <source>
        <dbReference type="PROSITE" id="PS50127"/>
    </source>
</evidence>
<feature type="domain" description="UBC core" evidence="1">
    <location>
        <begin position="1"/>
        <end position="123"/>
    </location>
</feature>
<dbReference type="EMBL" id="AC007887">
    <property type="protein sequence ID" value="AAF79390.1"/>
    <property type="molecule type" value="Genomic_DNA"/>
</dbReference>
<dbReference type="Pfam" id="PF00179">
    <property type="entry name" value="UQ_con"/>
    <property type="match status" value="1"/>
</dbReference>
<reference key="2">
    <citation type="journal article" date="2000" name="Nature">
        <title>Sequence and analysis of chromosome 1 of the plant Arabidopsis thaliana.</title>
        <authorList>
            <person name="Theologis A."/>
            <person name="Ecker J.R."/>
            <person name="Palm C.J."/>
            <person name="Federspiel N.A."/>
            <person name="Kaul S."/>
            <person name="White O."/>
            <person name="Alonso J."/>
            <person name="Altafi H."/>
            <person name="Araujo R."/>
            <person name="Bowman C.L."/>
            <person name="Brooks S.Y."/>
            <person name="Buehler E."/>
            <person name="Chan A."/>
            <person name="Chao Q."/>
            <person name="Chen H."/>
            <person name="Cheuk R.F."/>
            <person name="Chin C.W."/>
            <person name="Chung M.K."/>
            <person name="Conn L."/>
            <person name="Conway A.B."/>
            <person name="Conway A.R."/>
            <person name="Creasy T.H."/>
            <person name="Dewar K."/>
            <person name="Dunn P."/>
            <person name="Etgu P."/>
            <person name="Feldblyum T.V."/>
            <person name="Feng J."/>
            <person name="Fong B."/>
            <person name="Fujii C.Y."/>
            <person name="Gill J.E."/>
            <person name="Goldsmith A.D."/>
            <person name="Haas B."/>
            <person name="Hansen N.F."/>
            <person name="Hughes B."/>
            <person name="Huizar L."/>
            <person name="Hunter J.L."/>
            <person name="Jenkins J."/>
            <person name="Johnson-Hopson C."/>
            <person name="Khan S."/>
            <person name="Khaykin E."/>
            <person name="Kim C.J."/>
            <person name="Koo H.L."/>
            <person name="Kremenetskaia I."/>
            <person name="Kurtz D.B."/>
            <person name="Kwan A."/>
            <person name="Lam B."/>
            <person name="Langin-Hooper S."/>
            <person name="Lee A."/>
            <person name="Lee J.M."/>
            <person name="Lenz C.A."/>
            <person name="Li J.H."/>
            <person name="Li Y."/>
            <person name="Lin X."/>
            <person name="Liu S.X."/>
            <person name="Liu Z.A."/>
            <person name="Luros J.S."/>
            <person name="Maiti R."/>
            <person name="Marziali A."/>
            <person name="Militscher J."/>
            <person name="Miranda M."/>
            <person name="Nguyen M."/>
            <person name="Nierman W.C."/>
            <person name="Osborne B.I."/>
            <person name="Pai G."/>
            <person name="Peterson J."/>
            <person name="Pham P.K."/>
            <person name="Rizzo M."/>
            <person name="Rooney T."/>
            <person name="Rowley D."/>
            <person name="Sakano H."/>
            <person name="Salzberg S.L."/>
            <person name="Schwartz J.R."/>
            <person name="Shinn P."/>
            <person name="Southwick A.M."/>
            <person name="Sun H."/>
            <person name="Tallon L.J."/>
            <person name="Tambunga G."/>
            <person name="Toriumi M.J."/>
            <person name="Town C.D."/>
            <person name="Utterback T."/>
            <person name="Van Aken S."/>
            <person name="Vaysberg M."/>
            <person name="Vysotskaia V.S."/>
            <person name="Walker M."/>
            <person name="Wu D."/>
            <person name="Yu G."/>
            <person name="Fraser C.M."/>
            <person name="Venter J.C."/>
            <person name="Davis R.W."/>
        </authorList>
    </citation>
    <scope>NUCLEOTIDE SEQUENCE [LARGE SCALE GENOMIC DNA]</scope>
    <source>
        <strain>cv. Columbia</strain>
    </source>
</reference>
<name>Q9LQI1_ARATH</name>
<organism evidence="2">
    <name type="scientific">Arabidopsis thaliana</name>
    <name type="common">Mouse-ear cress</name>
    <dbReference type="NCBI Taxonomy" id="3702"/>
    <lineage>
        <taxon>Eukaryota</taxon>
        <taxon>Viridiplantae</taxon>
        <taxon>Streptophyta</taxon>
        <taxon>Embryophyta</taxon>
        <taxon>Tracheophyta</taxon>
        <taxon>Spermatophyta</taxon>
        <taxon>Magnoliopsida</taxon>
        <taxon>eudicotyledons</taxon>
        <taxon>Gunneridae</taxon>
        <taxon>Pentapetalae</taxon>
        <taxon>rosids</taxon>
        <taxon>malvids</taxon>
        <taxon>Brassicales</taxon>
        <taxon>Brassicaceae</taxon>
        <taxon>Camelineae</taxon>
        <taxon>Arabidopsis</taxon>
    </lineage>
</organism>
<dbReference type="PIR" id="H86478">
    <property type="entry name" value="H86478"/>
</dbReference>
<evidence type="ECO:0000313" key="2">
    <source>
        <dbReference type="EMBL" id="AAF79390.1"/>
    </source>
</evidence>
<reference evidence="2" key="3">
    <citation type="submission" date="2000-06" db="EMBL/GenBank/DDBJ databases">
        <authorList>
            <person name="Cheuk R."/>
            <person name="Shinn P."/>
            <person name="Brooks S."/>
            <person name="Buehler E."/>
            <person name="Chao Q."/>
            <person name="Johnson-Hopson C."/>
            <person name="Khan S."/>
            <person name="Kim C."/>
            <person name="Altafi H."/>
            <person name="Bei B."/>
            <person name="Chin C."/>
            <person name="Chiou J."/>
            <person name="Choi E."/>
            <person name="Conn L."/>
            <person name="Conway A."/>
            <person name="Gonzalez A."/>
            <person name="Hansen N."/>
            <person name="Howing B."/>
            <person name="Koo T."/>
            <person name="Lam B."/>
            <person name="Lee J."/>
            <person name="Lenz C."/>
            <person name="Li J."/>
            <person name="Liu A."/>
            <person name="Liu J."/>
            <person name="Liu S."/>
            <person name="Mukharsky N."/>
            <person name="Nguyen M."/>
            <person name="Palm C."/>
            <person name="Pham P."/>
            <person name="Sakano H."/>
            <person name="Schwartz J."/>
            <person name="Southwick A."/>
            <person name="Thaveri A."/>
            <person name="Toriumi M."/>
            <person name="Vaysberg M."/>
            <person name="Yu G."/>
            <person name="Davis R."/>
            <person name="Federspiel N."/>
            <person name="Theologis A."/>
            <person name="Ecker J."/>
        </authorList>
    </citation>
    <scope>NUCLEOTIDE SEQUENCE</scope>
</reference>
<protein>
    <submittedName>
        <fullName evidence="2">F15O4.3</fullName>
    </submittedName>
</protein>
<accession>Q9LQI1</accession>
<dbReference type="PROSITE" id="PS50127">
    <property type="entry name" value="UBC_2"/>
    <property type="match status" value="1"/>
</dbReference>
<dbReference type="AlphaFoldDB" id="Q9LQI1"/>
<reference evidence="2" key="1">
    <citation type="submission" date="1999-10" db="EMBL/GenBank/DDBJ databases">
        <authorList>
            <person name="Ecker J.R."/>
        </authorList>
    </citation>
    <scope>NUCLEOTIDE SEQUENCE</scope>
</reference>
<sequence>MIQGPNGTPYASGIFRLDIEFPEDYPFKPPKVNFVVYNINTFYDLFFNSTFKTPIYHSNIKSSGSICIDILKDKWTPSLTVEKLINKSHVLLSITVLLADPNPNDPLVPEIGQLFKNNRFQFD</sequence>
<dbReference type="SMART" id="SM00212">
    <property type="entry name" value="UBCc"/>
    <property type="match status" value="1"/>
</dbReference>
<dbReference type="PANTHER" id="PTHR24068">
    <property type="entry name" value="UBIQUITIN-CONJUGATING ENZYME E2"/>
    <property type="match status" value="1"/>
</dbReference>
<dbReference type="InterPro" id="IPR000608">
    <property type="entry name" value="UBC"/>
</dbReference>
<proteinExistence type="predicted"/>
<dbReference type="SUPFAM" id="SSF54495">
    <property type="entry name" value="UBC-like"/>
    <property type="match status" value="1"/>
</dbReference>
<dbReference type="Gene3D" id="3.10.110.10">
    <property type="entry name" value="Ubiquitin Conjugating Enzyme"/>
    <property type="match status" value="1"/>
</dbReference>
<dbReference type="ExpressionAtlas" id="Q9LQI1">
    <property type="expression patterns" value="baseline and differential"/>
</dbReference>